<evidence type="ECO:0000313" key="2">
    <source>
        <dbReference type="Proteomes" id="UP000077852"/>
    </source>
</evidence>
<evidence type="ECO:0000313" key="1">
    <source>
        <dbReference type="EMBL" id="OAK55039.1"/>
    </source>
</evidence>
<accession>A0AA91DGT8</accession>
<organism evidence="1 2">
    <name type="scientific">Variovorax paradoxus</name>
    <dbReference type="NCBI Taxonomy" id="34073"/>
    <lineage>
        <taxon>Bacteria</taxon>
        <taxon>Pseudomonadati</taxon>
        <taxon>Pseudomonadota</taxon>
        <taxon>Betaproteobacteria</taxon>
        <taxon>Burkholderiales</taxon>
        <taxon>Comamonadaceae</taxon>
        <taxon>Variovorax</taxon>
    </lineage>
</organism>
<proteinExistence type="predicted"/>
<sequence>MNEVIFAPVLTGIIEDGADWQRDEVDLRIRMGDREAAETAKSHGLVLPQVRRAILFLEG</sequence>
<reference evidence="1 2" key="1">
    <citation type="submission" date="2016-03" db="EMBL/GenBank/DDBJ databases">
        <title>Genome sequence of Variovorax paradoxus KB5.</title>
        <authorList>
            <person name="Jeong H."/>
            <person name="Hong C.E."/>
            <person name="Jo S.H."/>
            <person name="Park J.M."/>
        </authorList>
    </citation>
    <scope>NUCLEOTIDE SEQUENCE [LARGE SCALE GENOMIC DNA]</scope>
    <source>
        <strain evidence="1 2">KB5</strain>
    </source>
</reference>
<protein>
    <submittedName>
        <fullName evidence="1">Uncharacterized protein</fullName>
    </submittedName>
</protein>
<dbReference type="AlphaFoldDB" id="A0AA91DGT8"/>
<dbReference type="EMBL" id="LVHG01000106">
    <property type="protein sequence ID" value="OAK55039.1"/>
    <property type="molecule type" value="Genomic_DNA"/>
</dbReference>
<comment type="caution">
    <text evidence="1">The sequence shown here is derived from an EMBL/GenBank/DDBJ whole genome shotgun (WGS) entry which is preliminary data.</text>
</comment>
<name>A0AA91DGT8_VARPD</name>
<dbReference type="Proteomes" id="UP000077852">
    <property type="component" value="Unassembled WGS sequence"/>
</dbReference>
<gene>
    <name evidence="1" type="ORF">A3K87_04365</name>
</gene>